<proteinExistence type="predicted"/>
<dbReference type="EMBL" id="OX596097">
    <property type="protein sequence ID" value="CAI9693952.1"/>
    <property type="molecule type" value="Genomic_DNA"/>
</dbReference>
<accession>A0ACB0E0C0</accession>
<reference evidence="1" key="1">
    <citation type="submission" date="2023-05" db="EMBL/GenBank/DDBJ databases">
        <authorList>
            <consortium name="ELIXIR-Norway"/>
        </authorList>
    </citation>
    <scope>NUCLEOTIDE SEQUENCE</scope>
</reference>
<name>A0ACB0E0C0_RANTA</name>
<gene>
    <name evidence="1" type="ORF">MRATA1EN3_LOCUS5165</name>
</gene>
<sequence length="173" mass="18121">MQSDVANERNWTATQRNQLFAELGAARGFQRLKVSSPGWKMRGRGVGGKAWEPVAARLRAGAHGGSQLARRPGARGRSVPREARSPGSSSAPGRAAGERRAPPDSVPAVSRRRGAAAGKGQPCEVPEAPSHLVFLGLAGGVGGALPTAHPYPLTLCPRALQFLTCRSSSCTFF</sequence>
<protein>
    <submittedName>
        <fullName evidence="1">Uncharacterized protein</fullName>
    </submittedName>
</protein>
<organism evidence="1 2">
    <name type="scientific">Rangifer tarandus platyrhynchus</name>
    <name type="common">Svalbard reindeer</name>
    <dbReference type="NCBI Taxonomy" id="3082113"/>
    <lineage>
        <taxon>Eukaryota</taxon>
        <taxon>Metazoa</taxon>
        <taxon>Chordata</taxon>
        <taxon>Craniata</taxon>
        <taxon>Vertebrata</taxon>
        <taxon>Euteleostomi</taxon>
        <taxon>Mammalia</taxon>
        <taxon>Eutheria</taxon>
        <taxon>Laurasiatheria</taxon>
        <taxon>Artiodactyla</taxon>
        <taxon>Ruminantia</taxon>
        <taxon>Pecora</taxon>
        <taxon>Cervidae</taxon>
        <taxon>Odocoileinae</taxon>
        <taxon>Rangifer</taxon>
    </lineage>
</organism>
<dbReference type="Proteomes" id="UP001162501">
    <property type="component" value="Chromosome 13"/>
</dbReference>
<evidence type="ECO:0000313" key="1">
    <source>
        <dbReference type="EMBL" id="CAI9693952.1"/>
    </source>
</evidence>
<evidence type="ECO:0000313" key="2">
    <source>
        <dbReference type="Proteomes" id="UP001162501"/>
    </source>
</evidence>